<evidence type="ECO:0000313" key="1">
    <source>
        <dbReference type="EMBL" id="RWQ93000.1"/>
    </source>
</evidence>
<accession>A0A443HMK4</accession>
<comment type="caution">
    <text evidence="1">The sequence shown here is derived from an EMBL/GenBank/DDBJ whole genome shotgun (WGS) entry which is preliminary data.</text>
</comment>
<protein>
    <submittedName>
        <fullName evidence="1">Uncharacterized protein</fullName>
    </submittedName>
</protein>
<dbReference type="GeneID" id="39603304"/>
<dbReference type="STRING" id="264951.A0A443HMK4"/>
<sequence length="597" mass="67252">MICSEKVHVGRSSCLLCRQVSSAGSYILDLRNNLLTVPECKSPCAGCSYSPYPRIWFHATCYDVLLDSFEPSEKPTSDELERFANATSPFYKPQREESKESLTALEGLFSKYARGIIQESFSQDLLKKLPVEVQIIISEFIGPCWYLTVLGETNRLIRLLRTSSESQCTQLSLTREIWMSRIRYRGISYLARLSNKPLGSNGVSGQYCIKPTSNIKRIVMAVDCIGLRGIQFMDHDSVPSPDGSPWYEILEAGRSCLEANVEFNGLFVRGVRLVSDDSSPIFRIWSSPSPPKFHPWNFFHVRDNLRLTYVKFSALVQGLLVCCADGKTVGIHGFSGTSKAFRDFVDLMHQRTSKSHRQWIYFPFNENEYIRAAWVRKFKFISGLASNPILLLQTSTGRTVTFGPQYPGQIADQYEYHPLVTNGDSAISGIFHDGLDPTSTSISALGVTCSGQDCAEAGPMPTGAHFEPPPVPSGRGSRSSAWYMTKASLSNLVKVKVCRDKTKPHNPCLGMLLFYGDRHIESIGQICWQHGLTEEILKPMYVEIGYIDERGYIRNIRSGLDDPELVLQTGEWQRLPNHGTIVWWFGRFGDRIITYDD</sequence>
<dbReference type="AlphaFoldDB" id="A0A443HMK4"/>
<evidence type="ECO:0000313" key="2">
    <source>
        <dbReference type="Proteomes" id="UP000283841"/>
    </source>
</evidence>
<dbReference type="Proteomes" id="UP000283841">
    <property type="component" value="Unassembled WGS sequence"/>
</dbReference>
<dbReference type="RefSeq" id="XP_028482645.1">
    <property type="nucleotide sequence ID" value="XM_028634027.1"/>
</dbReference>
<proteinExistence type="predicted"/>
<gene>
    <name evidence="1" type="ORF">C8Q69DRAFT_77864</name>
</gene>
<name>A0A443HMK4_BYSSP</name>
<dbReference type="EMBL" id="RCNU01000011">
    <property type="protein sequence ID" value="RWQ93000.1"/>
    <property type="molecule type" value="Genomic_DNA"/>
</dbReference>
<keyword evidence="2" id="KW-1185">Reference proteome</keyword>
<reference evidence="1 2" key="1">
    <citation type="journal article" date="2018" name="Front. Microbiol.">
        <title>Genomic and genetic insights into a cosmopolitan fungus, Paecilomyces variotii (Eurotiales).</title>
        <authorList>
            <person name="Urquhart A.S."/>
            <person name="Mondo S.J."/>
            <person name="Makela M.R."/>
            <person name="Hane J.K."/>
            <person name="Wiebenga A."/>
            <person name="He G."/>
            <person name="Mihaltcheva S."/>
            <person name="Pangilinan J."/>
            <person name="Lipzen A."/>
            <person name="Barry K."/>
            <person name="de Vries R.P."/>
            <person name="Grigoriev I.V."/>
            <person name="Idnurm A."/>
        </authorList>
    </citation>
    <scope>NUCLEOTIDE SEQUENCE [LARGE SCALE GENOMIC DNA]</scope>
    <source>
        <strain evidence="1 2">CBS 101075</strain>
    </source>
</reference>
<dbReference type="VEuPathDB" id="FungiDB:C8Q69DRAFT_77864"/>
<organism evidence="1 2">
    <name type="scientific">Byssochlamys spectabilis</name>
    <name type="common">Paecilomyces variotii</name>
    <dbReference type="NCBI Taxonomy" id="264951"/>
    <lineage>
        <taxon>Eukaryota</taxon>
        <taxon>Fungi</taxon>
        <taxon>Dikarya</taxon>
        <taxon>Ascomycota</taxon>
        <taxon>Pezizomycotina</taxon>
        <taxon>Eurotiomycetes</taxon>
        <taxon>Eurotiomycetidae</taxon>
        <taxon>Eurotiales</taxon>
        <taxon>Thermoascaceae</taxon>
        <taxon>Paecilomyces</taxon>
    </lineage>
</organism>